<gene>
    <name evidence="1" type="ORF">QJS04_geneDACA018578</name>
</gene>
<organism evidence="1 2">
    <name type="scientific">Acorus gramineus</name>
    <name type="common">Dwarf sweet flag</name>
    <dbReference type="NCBI Taxonomy" id="55184"/>
    <lineage>
        <taxon>Eukaryota</taxon>
        <taxon>Viridiplantae</taxon>
        <taxon>Streptophyta</taxon>
        <taxon>Embryophyta</taxon>
        <taxon>Tracheophyta</taxon>
        <taxon>Spermatophyta</taxon>
        <taxon>Magnoliopsida</taxon>
        <taxon>Liliopsida</taxon>
        <taxon>Acoraceae</taxon>
        <taxon>Acorus</taxon>
    </lineage>
</organism>
<dbReference type="Proteomes" id="UP001179952">
    <property type="component" value="Unassembled WGS sequence"/>
</dbReference>
<accession>A0AAV9AF79</accession>
<reference evidence="1" key="1">
    <citation type="journal article" date="2023" name="Nat. Commun.">
        <title>Diploid and tetraploid genomes of Acorus and the evolution of monocots.</title>
        <authorList>
            <person name="Ma L."/>
            <person name="Liu K.W."/>
            <person name="Li Z."/>
            <person name="Hsiao Y.Y."/>
            <person name="Qi Y."/>
            <person name="Fu T."/>
            <person name="Tang G.D."/>
            <person name="Zhang D."/>
            <person name="Sun W.H."/>
            <person name="Liu D.K."/>
            <person name="Li Y."/>
            <person name="Chen G.Z."/>
            <person name="Liu X.D."/>
            <person name="Liao X.Y."/>
            <person name="Jiang Y.T."/>
            <person name="Yu X."/>
            <person name="Hao Y."/>
            <person name="Huang J."/>
            <person name="Zhao X.W."/>
            <person name="Ke S."/>
            <person name="Chen Y.Y."/>
            <person name="Wu W.L."/>
            <person name="Hsu J.L."/>
            <person name="Lin Y.F."/>
            <person name="Huang M.D."/>
            <person name="Li C.Y."/>
            <person name="Huang L."/>
            <person name="Wang Z.W."/>
            <person name="Zhao X."/>
            <person name="Zhong W.Y."/>
            <person name="Peng D.H."/>
            <person name="Ahmad S."/>
            <person name="Lan S."/>
            <person name="Zhang J.S."/>
            <person name="Tsai W.C."/>
            <person name="Van de Peer Y."/>
            <person name="Liu Z.J."/>
        </authorList>
    </citation>
    <scope>NUCLEOTIDE SEQUENCE</scope>
    <source>
        <strain evidence="1">SCP</strain>
    </source>
</reference>
<dbReference type="EMBL" id="JAUJYN010000009">
    <property type="protein sequence ID" value="KAK1262949.1"/>
    <property type="molecule type" value="Genomic_DNA"/>
</dbReference>
<comment type="caution">
    <text evidence="1">The sequence shown here is derived from an EMBL/GenBank/DDBJ whole genome shotgun (WGS) entry which is preliminary data.</text>
</comment>
<sequence length="89" mass="10572">MSWIHGLRLMGEFSWIHVGVCLEFIGGYRFRFMGVCRINEGVSSQIHEEMSPIHRYDRDSWGSMYWIHDVGFMRKYDLGFRFGLMISDS</sequence>
<dbReference type="AlphaFoldDB" id="A0AAV9AF79"/>
<keyword evidence="2" id="KW-1185">Reference proteome</keyword>
<proteinExistence type="predicted"/>
<name>A0AAV9AF79_ACOGR</name>
<reference evidence="1" key="2">
    <citation type="submission" date="2023-06" db="EMBL/GenBank/DDBJ databases">
        <authorList>
            <person name="Ma L."/>
            <person name="Liu K.-W."/>
            <person name="Li Z."/>
            <person name="Hsiao Y.-Y."/>
            <person name="Qi Y."/>
            <person name="Fu T."/>
            <person name="Tang G."/>
            <person name="Zhang D."/>
            <person name="Sun W.-H."/>
            <person name="Liu D.-K."/>
            <person name="Li Y."/>
            <person name="Chen G.-Z."/>
            <person name="Liu X.-D."/>
            <person name="Liao X.-Y."/>
            <person name="Jiang Y.-T."/>
            <person name="Yu X."/>
            <person name="Hao Y."/>
            <person name="Huang J."/>
            <person name="Zhao X.-W."/>
            <person name="Ke S."/>
            <person name="Chen Y.-Y."/>
            <person name="Wu W.-L."/>
            <person name="Hsu J.-L."/>
            <person name="Lin Y.-F."/>
            <person name="Huang M.-D."/>
            <person name="Li C.-Y."/>
            <person name="Huang L."/>
            <person name="Wang Z.-W."/>
            <person name="Zhao X."/>
            <person name="Zhong W.-Y."/>
            <person name="Peng D.-H."/>
            <person name="Ahmad S."/>
            <person name="Lan S."/>
            <person name="Zhang J.-S."/>
            <person name="Tsai W.-C."/>
            <person name="Van De Peer Y."/>
            <person name="Liu Z.-J."/>
        </authorList>
    </citation>
    <scope>NUCLEOTIDE SEQUENCE</scope>
    <source>
        <strain evidence="1">SCP</strain>
        <tissue evidence="1">Leaves</tissue>
    </source>
</reference>
<protein>
    <submittedName>
        <fullName evidence="1">Uncharacterized protein</fullName>
    </submittedName>
</protein>
<evidence type="ECO:0000313" key="2">
    <source>
        <dbReference type="Proteomes" id="UP001179952"/>
    </source>
</evidence>
<evidence type="ECO:0000313" key="1">
    <source>
        <dbReference type="EMBL" id="KAK1262949.1"/>
    </source>
</evidence>